<dbReference type="OrthoDB" id="4822at2759"/>
<keyword evidence="4 7" id="KW-0747">Spliceosome</keyword>
<feature type="region of interest" description="Disordered" evidence="8">
    <location>
        <begin position="187"/>
        <end position="232"/>
    </location>
</feature>
<accession>R4XCX8</accession>
<feature type="compositionally biased region" description="Polar residues" evidence="8">
    <location>
        <begin position="125"/>
        <end position="139"/>
    </location>
</feature>
<dbReference type="PIRSF" id="PIRSF017706">
    <property type="entry name" value="TFIP11"/>
    <property type="match status" value="1"/>
</dbReference>
<dbReference type="GO" id="GO:0003676">
    <property type="term" value="F:nucleic acid binding"/>
    <property type="evidence" value="ECO:0007669"/>
    <property type="project" value="InterPro"/>
</dbReference>
<evidence type="ECO:0000313" key="10">
    <source>
        <dbReference type="EMBL" id="CCG83659.1"/>
    </source>
</evidence>
<dbReference type="InterPro" id="IPR022783">
    <property type="entry name" value="GCFC_dom"/>
</dbReference>
<evidence type="ECO:0000256" key="1">
    <source>
        <dbReference type="ARBA" id="ARBA00004123"/>
    </source>
</evidence>
<evidence type="ECO:0000256" key="4">
    <source>
        <dbReference type="ARBA" id="ARBA00022728"/>
    </source>
</evidence>
<feature type="domain" description="G-patch" evidence="9">
    <location>
        <begin position="150"/>
        <end position="197"/>
    </location>
</feature>
<dbReference type="GO" id="GO:0071008">
    <property type="term" value="C:U2-type post-mRNA release spliceosomal complex"/>
    <property type="evidence" value="ECO:0007669"/>
    <property type="project" value="TreeGrafter"/>
</dbReference>
<dbReference type="Pfam" id="PF12457">
    <property type="entry name" value="TIP_N"/>
    <property type="match status" value="1"/>
</dbReference>
<keyword evidence="3 7" id="KW-0507">mRNA processing</keyword>
<evidence type="ECO:0000256" key="6">
    <source>
        <dbReference type="ARBA" id="ARBA00023242"/>
    </source>
</evidence>
<dbReference type="InterPro" id="IPR022159">
    <property type="entry name" value="STIP/TFIP11_N"/>
</dbReference>
<dbReference type="STRING" id="1097556.R4XCX8"/>
<keyword evidence="6 7" id="KW-0539">Nucleus</keyword>
<organism evidence="10 11">
    <name type="scientific">Taphrina deformans (strain PYCC 5710 / ATCC 11124 / CBS 356.35 / IMI 108563 / JCM 9778 / NBRC 8474)</name>
    <name type="common">Peach leaf curl fungus</name>
    <name type="synonym">Lalaria deformans</name>
    <dbReference type="NCBI Taxonomy" id="1097556"/>
    <lineage>
        <taxon>Eukaryota</taxon>
        <taxon>Fungi</taxon>
        <taxon>Dikarya</taxon>
        <taxon>Ascomycota</taxon>
        <taxon>Taphrinomycotina</taxon>
        <taxon>Taphrinomycetes</taxon>
        <taxon>Taphrinales</taxon>
        <taxon>Taphrinaceae</taxon>
        <taxon>Taphrina</taxon>
    </lineage>
</organism>
<name>R4XCX8_TAPDE</name>
<comment type="subcellular location">
    <subcellularLocation>
        <location evidence="1 7">Nucleus</location>
    </subcellularLocation>
</comment>
<keyword evidence="5 7" id="KW-0508">mRNA splicing</keyword>
<proteinExistence type="inferred from homology"/>
<dbReference type="PANTHER" id="PTHR23329">
    <property type="entry name" value="TUFTELIN-INTERACTING PROTEIN 11-RELATED"/>
    <property type="match status" value="1"/>
</dbReference>
<evidence type="ECO:0000259" key="9">
    <source>
        <dbReference type="PROSITE" id="PS50174"/>
    </source>
</evidence>
<sequence length="803" mass="90586">MTLSDSSSDEDYDAEAPRKRRKQTKEDRMLGIFGSESDEQESRGIYGRTLHTKGVAFQRAGAVTSDNDEDPDEGLPPSFEARPFEFASSNIVQGASRPTSHSTDHNETGQMPKFESPMVHGPQSDAANYTSRTQPTATKPSKAGPPLKLGNSKAAQMMARMGYKAGEGLGTSGKGIVNPIEAHLRPGQKAGLGSVNEQPAPEQSTRDDRYSKVSKPRHAATSSTSRSRKVKYKTAQEIINDAGGDLKIPKSLQSIIDMTGGQPKRLTSASNIEVTQVNSSANQTFRISQIARKEVEQYAADWQRLQNRKAYLSAELSRSRKELIEAVEKRKVQQDLLSEAWRISSPSSTTHDQITDLNRLVHGLQDLRKDFGSLTSTIMLDEVVVSLLAPVLKQCIFGWEVLSEPSRFVPELKALFESSTTRTESRPEAPTDSKRKSSPFDSLMVNIWFPRIRSTLIAEDISSDAVLNLLEAWAPLTPSFLRDQIINQLVMPRLTERIQKWNPRTDTVSNTLLWLFQWLPYLADHFSEVSSIVKRKFNLVLSQWKPEDGLIRDLHDWTEIIGPSEIQDLLAKQVLPKLADALRHRLVINPSDQKLEALTNVLIWRHNFAPMIMADLLKDELFPKWIQMLYDWLRNNPNLEEVSEWYEWWQNEIPDDLRDLEPVRDAFSHALRMMEITLDRGTEYLERPAVGPRKPLDHKRFLAGKTNIAFTKQYTSAQEEPDITFKDVLDDWCEKHNCLLVPLRRAHESGNALYRITASTTGTGGAIIYLRGDIVMLQDKEQQKFLATSLSGLAKVLNVNSSD</sequence>
<evidence type="ECO:0000256" key="8">
    <source>
        <dbReference type="SAM" id="MobiDB-lite"/>
    </source>
</evidence>
<feature type="compositionally biased region" description="Polar residues" evidence="8">
    <location>
        <begin position="87"/>
        <end position="101"/>
    </location>
</feature>
<dbReference type="InterPro" id="IPR000467">
    <property type="entry name" value="G_patch_dom"/>
</dbReference>
<evidence type="ECO:0000256" key="7">
    <source>
        <dbReference type="PIRNR" id="PIRNR017706"/>
    </source>
</evidence>
<gene>
    <name evidence="10" type="ORF">TAPDE_003988</name>
</gene>
<evidence type="ECO:0000256" key="2">
    <source>
        <dbReference type="ARBA" id="ARBA00010900"/>
    </source>
</evidence>
<evidence type="ECO:0000256" key="3">
    <source>
        <dbReference type="ARBA" id="ARBA00022664"/>
    </source>
</evidence>
<dbReference type="VEuPathDB" id="FungiDB:TAPDE_003988"/>
<dbReference type="Pfam" id="PF01585">
    <property type="entry name" value="G-patch"/>
    <property type="match status" value="1"/>
</dbReference>
<comment type="caution">
    <text evidence="10">The sequence shown here is derived from an EMBL/GenBank/DDBJ whole genome shotgun (WGS) entry which is preliminary data.</text>
</comment>
<dbReference type="InterPro" id="IPR045211">
    <property type="entry name" value="TFP11/STIP/Ntr1"/>
</dbReference>
<reference evidence="10 11" key="1">
    <citation type="journal article" date="2013" name="MBio">
        <title>Genome sequencing of the plant pathogen Taphrina deformans, the causal agent of peach leaf curl.</title>
        <authorList>
            <person name="Cisse O.H."/>
            <person name="Almeida J.M.G.C.F."/>
            <person name="Fonseca A."/>
            <person name="Kumar A.A."/>
            <person name="Salojaervi J."/>
            <person name="Overmyer K."/>
            <person name="Hauser P.M."/>
            <person name="Pagni M."/>
        </authorList>
    </citation>
    <scope>NUCLEOTIDE SEQUENCE [LARGE SCALE GENOMIC DNA]</scope>
    <source>
        <strain evidence="11">PYCC 5710 / ATCC 11124 / CBS 356.35 / IMI 108563 / JCM 9778 / NBRC 8474</strain>
    </source>
</reference>
<dbReference type="InterPro" id="IPR024933">
    <property type="entry name" value="TFP11"/>
</dbReference>
<dbReference type="Proteomes" id="UP000013776">
    <property type="component" value="Unassembled WGS sequence"/>
</dbReference>
<dbReference type="SMART" id="SM00443">
    <property type="entry name" value="G_patch"/>
    <property type="match status" value="1"/>
</dbReference>
<evidence type="ECO:0000313" key="11">
    <source>
        <dbReference type="Proteomes" id="UP000013776"/>
    </source>
</evidence>
<dbReference type="eggNOG" id="KOG2184">
    <property type="taxonomic scope" value="Eukaryota"/>
</dbReference>
<keyword evidence="11" id="KW-1185">Reference proteome</keyword>
<protein>
    <submittedName>
        <fullName evidence="10">G-patch domain protein</fullName>
    </submittedName>
</protein>
<dbReference type="Pfam" id="PF07842">
    <property type="entry name" value="GCFC"/>
    <property type="match status" value="1"/>
</dbReference>
<dbReference type="GO" id="GO:0000390">
    <property type="term" value="P:spliceosomal complex disassembly"/>
    <property type="evidence" value="ECO:0007669"/>
    <property type="project" value="InterPro"/>
</dbReference>
<evidence type="ECO:0000256" key="5">
    <source>
        <dbReference type="ARBA" id="ARBA00023187"/>
    </source>
</evidence>
<dbReference type="PANTHER" id="PTHR23329:SF1">
    <property type="entry name" value="TUFTELIN-INTERACTING PROTEIN 11"/>
    <property type="match status" value="1"/>
</dbReference>
<dbReference type="EMBL" id="CAHR02000166">
    <property type="protein sequence ID" value="CCG83659.1"/>
    <property type="molecule type" value="Genomic_DNA"/>
</dbReference>
<comment type="similarity">
    <text evidence="2 7">Belongs to the TFP11/STIP family.</text>
</comment>
<feature type="region of interest" description="Disordered" evidence="8">
    <location>
        <begin position="1"/>
        <end position="155"/>
    </location>
</feature>
<dbReference type="AlphaFoldDB" id="R4XCX8"/>
<dbReference type="PROSITE" id="PS50174">
    <property type="entry name" value="G_PATCH"/>
    <property type="match status" value="1"/>
</dbReference>